<dbReference type="AlphaFoldDB" id="A0A368W555"/>
<keyword evidence="2" id="KW-1185">Reference proteome</keyword>
<reference evidence="1 2" key="1">
    <citation type="submission" date="2018-07" db="EMBL/GenBank/DDBJ databases">
        <title>Genomic Encyclopedia of Type Strains, Phase III (KMG-III): the genomes of soil and plant-associated and newly described type strains.</title>
        <authorList>
            <person name="Whitman W."/>
        </authorList>
    </citation>
    <scope>NUCLEOTIDE SEQUENCE [LARGE SCALE GENOMIC DNA]</scope>
    <source>
        <strain evidence="1 2">CECT 7506</strain>
    </source>
</reference>
<accession>A0A368W555</accession>
<dbReference type="OrthoDB" id="2469560at2"/>
<dbReference type="Gene3D" id="3.40.50.150">
    <property type="entry name" value="Vaccinia Virus protein VP39"/>
    <property type="match status" value="1"/>
</dbReference>
<keyword evidence="1" id="KW-0808">Transferase</keyword>
<keyword evidence="1" id="KW-0489">Methyltransferase</keyword>
<evidence type="ECO:0000313" key="2">
    <source>
        <dbReference type="Proteomes" id="UP000252415"/>
    </source>
</evidence>
<organism evidence="1 2">
    <name type="scientific">Paenibacillus prosopidis</name>
    <dbReference type="NCBI Taxonomy" id="630520"/>
    <lineage>
        <taxon>Bacteria</taxon>
        <taxon>Bacillati</taxon>
        <taxon>Bacillota</taxon>
        <taxon>Bacilli</taxon>
        <taxon>Bacillales</taxon>
        <taxon>Paenibacillaceae</taxon>
        <taxon>Paenibacillus</taxon>
    </lineage>
</organism>
<dbReference type="EMBL" id="QPJD01000002">
    <property type="protein sequence ID" value="RCW50893.1"/>
    <property type="molecule type" value="Genomic_DNA"/>
</dbReference>
<dbReference type="RefSeq" id="WP_114378413.1">
    <property type="nucleotide sequence ID" value="NZ_QPJD01000002.1"/>
</dbReference>
<sequence>MQRFWEKIVGPILQQEQPKTLVEIGALYGENTVKLLHYAHQNNAVVIVIDPFPAFHESQWGETLRQHMILLREYSLDVLPRLQWYDAILIDGDHNWYTVYHELKEVEKFAQRTGAFPLIFLHDTEWPYGRRDLYHNPSIIPIHFRQPYAQKGIVQGVSQLVDHGFNSTSFHAIHENGPRNGVMTAIEDFLRESTFPLSLHRAHSNNGLAIISLTDEKRDAFIKHVIQQSGL</sequence>
<dbReference type="InterPro" id="IPR029063">
    <property type="entry name" value="SAM-dependent_MTases_sf"/>
</dbReference>
<dbReference type="Pfam" id="PF13578">
    <property type="entry name" value="Methyltransf_24"/>
    <property type="match status" value="1"/>
</dbReference>
<dbReference type="Proteomes" id="UP000252415">
    <property type="component" value="Unassembled WGS sequence"/>
</dbReference>
<gene>
    <name evidence="1" type="ORF">DFP97_10285</name>
</gene>
<dbReference type="GO" id="GO:0008168">
    <property type="term" value="F:methyltransferase activity"/>
    <property type="evidence" value="ECO:0007669"/>
    <property type="project" value="UniProtKB-KW"/>
</dbReference>
<evidence type="ECO:0000313" key="1">
    <source>
        <dbReference type="EMBL" id="RCW50893.1"/>
    </source>
</evidence>
<proteinExistence type="predicted"/>
<protein>
    <submittedName>
        <fullName evidence="1">Methyltransferase family protein</fullName>
    </submittedName>
</protein>
<dbReference type="GO" id="GO:0032259">
    <property type="term" value="P:methylation"/>
    <property type="evidence" value="ECO:0007669"/>
    <property type="project" value="UniProtKB-KW"/>
</dbReference>
<comment type="caution">
    <text evidence="1">The sequence shown here is derived from an EMBL/GenBank/DDBJ whole genome shotgun (WGS) entry which is preliminary data.</text>
</comment>
<name>A0A368W555_9BACL</name>
<dbReference type="SUPFAM" id="SSF53335">
    <property type="entry name" value="S-adenosyl-L-methionine-dependent methyltransferases"/>
    <property type="match status" value="1"/>
</dbReference>